<dbReference type="InterPro" id="IPR005829">
    <property type="entry name" value="Sugar_transporter_CS"/>
</dbReference>
<gene>
    <name evidence="8" type="ORF">CU097_009243</name>
</gene>
<evidence type="ECO:0000259" key="7">
    <source>
        <dbReference type="PROSITE" id="PS50850"/>
    </source>
</evidence>
<evidence type="ECO:0000256" key="1">
    <source>
        <dbReference type="ARBA" id="ARBA00004141"/>
    </source>
</evidence>
<keyword evidence="4 6" id="KW-0472">Membrane</keyword>
<organism evidence="8 9">
    <name type="scientific">Rhizopus azygosporus</name>
    <name type="common">Rhizopus microsporus var. azygosporus</name>
    <dbReference type="NCBI Taxonomy" id="86630"/>
    <lineage>
        <taxon>Eukaryota</taxon>
        <taxon>Fungi</taxon>
        <taxon>Fungi incertae sedis</taxon>
        <taxon>Mucoromycota</taxon>
        <taxon>Mucoromycotina</taxon>
        <taxon>Mucoromycetes</taxon>
        <taxon>Mucorales</taxon>
        <taxon>Mucorineae</taxon>
        <taxon>Rhizopodaceae</taxon>
        <taxon>Rhizopus</taxon>
    </lineage>
</organism>
<evidence type="ECO:0000256" key="2">
    <source>
        <dbReference type="ARBA" id="ARBA00022692"/>
    </source>
</evidence>
<evidence type="ECO:0000256" key="5">
    <source>
        <dbReference type="SAM" id="MobiDB-lite"/>
    </source>
</evidence>
<evidence type="ECO:0000313" key="9">
    <source>
        <dbReference type="Proteomes" id="UP000252139"/>
    </source>
</evidence>
<protein>
    <recommendedName>
        <fullName evidence="7">Major facilitator superfamily (MFS) profile domain-containing protein</fullName>
    </recommendedName>
</protein>
<keyword evidence="2 6" id="KW-0812">Transmembrane</keyword>
<feature type="transmembrane region" description="Helical" evidence="6">
    <location>
        <begin position="111"/>
        <end position="131"/>
    </location>
</feature>
<dbReference type="InterPro" id="IPR020846">
    <property type="entry name" value="MFS_dom"/>
</dbReference>
<dbReference type="EMBL" id="PJQL01002060">
    <property type="protein sequence ID" value="RCH85592.1"/>
    <property type="molecule type" value="Genomic_DNA"/>
</dbReference>
<dbReference type="STRING" id="86630.A0A367J6K5"/>
<dbReference type="AlphaFoldDB" id="A0A367J6K5"/>
<dbReference type="InterPro" id="IPR036259">
    <property type="entry name" value="MFS_trans_sf"/>
</dbReference>
<evidence type="ECO:0000256" key="6">
    <source>
        <dbReference type="SAM" id="Phobius"/>
    </source>
</evidence>
<dbReference type="PANTHER" id="PTHR23508">
    <property type="entry name" value="CARBOXYLIC ACID TRANSPORTER PROTEIN HOMOLOG"/>
    <property type="match status" value="1"/>
</dbReference>
<feature type="transmembrane region" description="Helical" evidence="6">
    <location>
        <begin position="198"/>
        <end position="219"/>
    </location>
</feature>
<dbReference type="OrthoDB" id="5296287at2759"/>
<keyword evidence="3 6" id="KW-1133">Transmembrane helix</keyword>
<feature type="transmembrane region" description="Helical" evidence="6">
    <location>
        <begin position="138"/>
        <end position="157"/>
    </location>
</feature>
<dbReference type="Gene3D" id="1.20.1250.20">
    <property type="entry name" value="MFS general substrate transporter like domains"/>
    <property type="match status" value="1"/>
</dbReference>
<name>A0A367J6K5_RHIAZ</name>
<dbReference type="Proteomes" id="UP000252139">
    <property type="component" value="Unassembled WGS sequence"/>
</dbReference>
<dbReference type="CDD" id="cd17316">
    <property type="entry name" value="MFS_SV2_like"/>
    <property type="match status" value="1"/>
</dbReference>
<evidence type="ECO:0000313" key="8">
    <source>
        <dbReference type="EMBL" id="RCH85592.1"/>
    </source>
</evidence>
<comment type="caution">
    <text evidence="8">The sequence shown here is derived from an EMBL/GenBank/DDBJ whole genome shotgun (WGS) entry which is preliminary data.</text>
</comment>
<feature type="transmembrane region" description="Helical" evidence="6">
    <location>
        <begin position="225"/>
        <end position="247"/>
    </location>
</feature>
<dbReference type="PANTHER" id="PTHR23508:SF10">
    <property type="entry name" value="CARBOXYLIC ACID TRANSPORTER PROTEIN HOMOLOG"/>
    <property type="match status" value="1"/>
</dbReference>
<dbReference type="PROSITE" id="PS00217">
    <property type="entry name" value="SUGAR_TRANSPORT_2"/>
    <property type="match status" value="1"/>
</dbReference>
<dbReference type="GO" id="GO:0046943">
    <property type="term" value="F:carboxylic acid transmembrane transporter activity"/>
    <property type="evidence" value="ECO:0007669"/>
    <property type="project" value="TreeGrafter"/>
</dbReference>
<feature type="transmembrane region" description="Helical" evidence="6">
    <location>
        <begin position="72"/>
        <end position="91"/>
    </location>
</feature>
<comment type="subcellular location">
    <subcellularLocation>
        <location evidence="1">Membrane</location>
        <topology evidence="1">Multi-pass membrane protein</topology>
    </subcellularLocation>
</comment>
<feature type="region of interest" description="Disordered" evidence="5">
    <location>
        <begin position="1"/>
        <end position="27"/>
    </location>
</feature>
<sequence>MSNKESKPQVEQVENIPSDQRQDDNLSEKEYNKIHADKRNILSRIKDSIYKKPEKTQNAWHLLTNLNNTQRITFAAAFFGWTLDAFDFFSVSLSATRIAETYGVQPSDVTSAITTTLMLRPIGALIFGALADKFGRRWPLMIDVVLFSIINMASGFAPNLQTFIGLRAVFGIAMGGEWGLGASLALETLPIEARGLFSGIYQQGYACGYLLATLVNYAVTQTNSTWRILFWVGAGFAIVAVVIRIWVPESETFVRQVHARKIL</sequence>
<dbReference type="GO" id="GO:0005886">
    <property type="term" value="C:plasma membrane"/>
    <property type="evidence" value="ECO:0007669"/>
    <property type="project" value="TreeGrafter"/>
</dbReference>
<dbReference type="SUPFAM" id="SSF103473">
    <property type="entry name" value="MFS general substrate transporter"/>
    <property type="match status" value="1"/>
</dbReference>
<accession>A0A367J6K5</accession>
<reference evidence="8 9" key="1">
    <citation type="journal article" date="2018" name="G3 (Bethesda)">
        <title>Phylogenetic and Phylogenomic Definition of Rhizopus Species.</title>
        <authorList>
            <person name="Gryganskyi A.P."/>
            <person name="Golan J."/>
            <person name="Dolatabadi S."/>
            <person name="Mondo S."/>
            <person name="Robb S."/>
            <person name="Idnurm A."/>
            <person name="Muszewska A."/>
            <person name="Steczkiewicz K."/>
            <person name="Masonjones S."/>
            <person name="Liao H.L."/>
            <person name="Gajdeczka M.T."/>
            <person name="Anike F."/>
            <person name="Vuek A."/>
            <person name="Anishchenko I.M."/>
            <person name="Voigt K."/>
            <person name="de Hoog G.S."/>
            <person name="Smith M.E."/>
            <person name="Heitman J."/>
            <person name="Vilgalys R."/>
            <person name="Stajich J.E."/>
        </authorList>
    </citation>
    <scope>NUCLEOTIDE SEQUENCE [LARGE SCALE GENOMIC DNA]</scope>
    <source>
        <strain evidence="8 9">CBS 357.93</strain>
    </source>
</reference>
<proteinExistence type="predicted"/>
<dbReference type="Pfam" id="PF00083">
    <property type="entry name" value="Sugar_tr"/>
    <property type="match status" value="1"/>
</dbReference>
<dbReference type="PROSITE" id="PS50850">
    <property type="entry name" value="MFS"/>
    <property type="match status" value="1"/>
</dbReference>
<keyword evidence="9" id="KW-1185">Reference proteome</keyword>
<dbReference type="InterPro" id="IPR005828">
    <property type="entry name" value="MFS_sugar_transport-like"/>
</dbReference>
<feature type="domain" description="Major facilitator superfamily (MFS) profile" evidence="7">
    <location>
        <begin position="73"/>
        <end position="263"/>
    </location>
</feature>
<feature type="non-terminal residue" evidence="8">
    <location>
        <position position="263"/>
    </location>
</feature>
<evidence type="ECO:0000256" key="3">
    <source>
        <dbReference type="ARBA" id="ARBA00022989"/>
    </source>
</evidence>
<evidence type="ECO:0000256" key="4">
    <source>
        <dbReference type="ARBA" id="ARBA00023136"/>
    </source>
</evidence>